<organism evidence="1 2">
    <name type="scientific">Penicillium oxalicum (strain 114-2 / CGMCC 5302)</name>
    <name type="common">Penicillium decumbens</name>
    <dbReference type="NCBI Taxonomy" id="933388"/>
    <lineage>
        <taxon>Eukaryota</taxon>
        <taxon>Fungi</taxon>
        <taxon>Dikarya</taxon>
        <taxon>Ascomycota</taxon>
        <taxon>Pezizomycotina</taxon>
        <taxon>Eurotiomycetes</taxon>
        <taxon>Eurotiomycetidae</taxon>
        <taxon>Eurotiales</taxon>
        <taxon>Aspergillaceae</taxon>
        <taxon>Penicillium</taxon>
    </lineage>
</organism>
<evidence type="ECO:0000313" key="2">
    <source>
        <dbReference type="Proteomes" id="UP000019376"/>
    </source>
</evidence>
<dbReference type="HOGENOM" id="CLU_2414006_0_0_1"/>
<protein>
    <submittedName>
        <fullName evidence="1">Uncharacterized protein</fullName>
    </submittedName>
</protein>
<evidence type="ECO:0000313" key="1">
    <source>
        <dbReference type="EMBL" id="EPS34486.1"/>
    </source>
</evidence>
<accession>S8A060</accession>
<dbReference type="EMBL" id="KB644415">
    <property type="protein sequence ID" value="EPS34486.1"/>
    <property type="molecule type" value="Genomic_DNA"/>
</dbReference>
<dbReference type="Proteomes" id="UP000019376">
    <property type="component" value="Unassembled WGS sequence"/>
</dbReference>
<name>S8A060_PENO1</name>
<sequence>MLFFSLTLVHVEGTAIKIVPCSIVDGPIQRHNPLTRNSSLKKGHPLVFDLPVDIDSVKRRWDYKPPELGTVIKTDHLDVDGSFEDCPHVLVD</sequence>
<gene>
    <name evidence="1" type="ORF">PDE_09450</name>
</gene>
<keyword evidence="2" id="KW-1185">Reference proteome</keyword>
<dbReference type="AlphaFoldDB" id="S8A060"/>
<reference evidence="1 2" key="1">
    <citation type="journal article" date="2013" name="PLoS ONE">
        <title>Genomic and secretomic analyses reveal unique features of the lignocellulolytic enzyme system of Penicillium decumbens.</title>
        <authorList>
            <person name="Liu G."/>
            <person name="Zhang L."/>
            <person name="Wei X."/>
            <person name="Zou G."/>
            <person name="Qin Y."/>
            <person name="Ma L."/>
            <person name="Li J."/>
            <person name="Zheng H."/>
            <person name="Wang S."/>
            <person name="Wang C."/>
            <person name="Xun L."/>
            <person name="Zhao G.-P."/>
            <person name="Zhou Z."/>
            <person name="Qu Y."/>
        </authorList>
    </citation>
    <scope>NUCLEOTIDE SEQUENCE [LARGE SCALE GENOMIC DNA]</scope>
    <source>
        <strain evidence="2">114-2 / CGMCC 5302</strain>
    </source>
</reference>
<proteinExistence type="predicted"/>